<feature type="compositionally biased region" description="Polar residues" evidence="1">
    <location>
        <begin position="198"/>
        <end position="209"/>
    </location>
</feature>
<dbReference type="RefSeq" id="WP_126979481.1">
    <property type="nucleotide sequence ID" value="NZ_PQSP01000002.1"/>
</dbReference>
<proteinExistence type="predicted"/>
<dbReference type="InterPro" id="IPR047749">
    <property type="entry name" value="STY4528-like"/>
</dbReference>
<dbReference type="AlphaFoldDB" id="A0A433SFC0"/>
<comment type="caution">
    <text evidence="2">The sequence shown here is derived from an EMBL/GenBank/DDBJ whole genome shotgun (WGS) entry which is preliminary data.</text>
</comment>
<keyword evidence="3" id="KW-1185">Reference proteome</keyword>
<dbReference type="OrthoDB" id="8556561at2"/>
<feature type="region of interest" description="Disordered" evidence="1">
    <location>
        <begin position="183"/>
        <end position="212"/>
    </location>
</feature>
<dbReference type="Proteomes" id="UP000286947">
    <property type="component" value="Unassembled WGS sequence"/>
</dbReference>
<sequence length="378" mass="42609">MSQIVSAVPGFIYSGNYHDSIPRSLFFDKRLTPLERNCWIVIKTLLEQDNITAMPSYDILSQYLMMKPFTNKASSETVSKALIVLRLTRWISLVKARRARNGQRLSNLYVIHESPLTPYEAIQIDTDYFSLISRSMDHGSKGIQQVARHTLKEVVEDPHLAGKVLPTRIQLLIQRMSECDIHLNAPNSEGSSHDGLRNSKQLHSDSQAGVNPACNHNLPNPKPVCSSSNNKIHTTIRKTQIEKLDFPEQFRKLSSKHQDTALNTMINLPLTTQQQILNEWHERCQSCHVRKPAAYLLGIIQKAYRGEFNAWGNEPLQLALPATENPTPCHVQPVTPVEQPPAEQELPLSTPKTAQFHIDKIKSIIKRGSLRTADIGGP</sequence>
<dbReference type="EMBL" id="PQSP01000002">
    <property type="protein sequence ID" value="RUS67443.1"/>
    <property type="molecule type" value="Genomic_DNA"/>
</dbReference>
<protein>
    <submittedName>
        <fullName evidence="2">Uncharacterized protein</fullName>
    </submittedName>
</protein>
<organism evidence="2 3">
    <name type="scientific">Saezia sanguinis</name>
    <dbReference type="NCBI Taxonomy" id="1965230"/>
    <lineage>
        <taxon>Bacteria</taxon>
        <taxon>Pseudomonadati</taxon>
        <taxon>Pseudomonadota</taxon>
        <taxon>Betaproteobacteria</taxon>
        <taxon>Burkholderiales</taxon>
        <taxon>Saeziaceae</taxon>
        <taxon>Saezia</taxon>
    </lineage>
</organism>
<dbReference type="NCBIfam" id="NF040582">
    <property type="entry name" value="STY4528_fam"/>
    <property type="match status" value="1"/>
</dbReference>
<evidence type="ECO:0000313" key="3">
    <source>
        <dbReference type="Proteomes" id="UP000286947"/>
    </source>
</evidence>
<reference evidence="2 3" key="1">
    <citation type="submission" date="2018-01" db="EMBL/GenBank/DDBJ databases">
        <title>Saezia sanguinis gen. nov., sp. nov., in the order Burkholderiales isolated from human blood.</title>
        <authorList>
            <person name="Medina-Pascual M.J."/>
            <person name="Valdezate S."/>
            <person name="Monzon S."/>
            <person name="Cuesta I."/>
            <person name="Carrasco G."/>
            <person name="Villalon P."/>
            <person name="Saez-Nieto J.A."/>
        </authorList>
    </citation>
    <scope>NUCLEOTIDE SEQUENCE [LARGE SCALE GENOMIC DNA]</scope>
    <source>
        <strain evidence="2 3">CNM695-12</strain>
    </source>
</reference>
<evidence type="ECO:0000256" key="1">
    <source>
        <dbReference type="SAM" id="MobiDB-lite"/>
    </source>
</evidence>
<gene>
    <name evidence="2" type="ORF">CUZ56_01388</name>
</gene>
<name>A0A433SFC0_9BURK</name>
<accession>A0A433SFC0</accession>
<evidence type="ECO:0000313" key="2">
    <source>
        <dbReference type="EMBL" id="RUS67443.1"/>
    </source>
</evidence>